<comment type="caution">
    <text evidence="2">The sequence shown here is derived from an EMBL/GenBank/DDBJ whole genome shotgun (WGS) entry which is preliminary data.</text>
</comment>
<dbReference type="EMBL" id="JAQQCL010000009">
    <property type="protein sequence ID" value="MFM0717646.1"/>
    <property type="molecule type" value="Genomic_DNA"/>
</dbReference>
<dbReference type="Proteomes" id="UP001629392">
    <property type="component" value="Unassembled WGS sequence"/>
</dbReference>
<evidence type="ECO:0000256" key="1">
    <source>
        <dbReference type="SAM" id="MobiDB-lite"/>
    </source>
</evidence>
<sequence length="283" mass="30742">MGLHFLDIWPRLDRLRASCLDGTEGLPEHWYLPFNAVMPVLDEVLEEMVQAGMTVGTVPGPTVNMLATLAGWRATQGIYRFDRTLLDALIATPTEGKLPTGLLSRLPEWTVYIETPGLRWTDEPLLGVFAQVGSLPDGGEALTLVGHLDHAERCVSGVSIRLGQDTIEESLEAGYVRRAAAGMAIDGLELSTLHHIVPGVISLLLYLSSEAAEVGDGTRQPTRPVPRRTKKGRRMFPAERQTPWDVGVRLGAALRRAVAGEERPVTKSGNTNASPVPHVRGAH</sequence>
<keyword evidence="3" id="KW-1185">Reference proteome</keyword>
<evidence type="ECO:0000313" key="2">
    <source>
        <dbReference type="EMBL" id="MFM0717646.1"/>
    </source>
</evidence>
<feature type="region of interest" description="Disordered" evidence="1">
    <location>
        <begin position="259"/>
        <end position="283"/>
    </location>
</feature>
<dbReference type="InterPro" id="IPR058915">
    <property type="entry name" value="AcrVA2-like"/>
</dbReference>
<dbReference type="Pfam" id="PF26125">
    <property type="entry name" value="AcrVA2-like"/>
    <property type="match status" value="1"/>
</dbReference>
<reference evidence="2 3" key="1">
    <citation type="journal article" date="2024" name="Chem. Sci.">
        <title>Discovery of megapolipeptins by genome mining of a Burkholderiales bacteria collection.</title>
        <authorList>
            <person name="Paulo B.S."/>
            <person name="Recchia M.J.J."/>
            <person name="Lee S."/>
            <person name="Fergusson C.H."/>
            <person name="Romanowski S.B."/>
            <person name="Hernandez A."/>
            <person name="Krull N."/>
            <person name="Liu D.Y."/>
            <person name="Cavanagh H."/>
            <person name="Bos A."/>
            <person name="Gray C.A."/>
            <person name="Murphy B.T."/>
            <person name="Linington R.G."/>
            <person name="Eustaquio A.S."/>
        </authorList>
    </citation>
    <scope>NUCLEOTIDE SEQUENCE [LARGE SCALE GENOMIC DNA]</scope>
    <source>
        <strain evidence="2 3">RL17-350-BIC-E</strain>
    </source>
</reference>
<dbReference type="CDD" id="cd22987">
    <property type="entry name" value="AcrVA2-like"/>
    <property type="match status" value="1"/>
</dbReference>
<name>A0ABW9EG47_9BURK</name>
<proteinExistence type="predicted"/>
<evidence type="ECO:0000313" key="3">
    <source>
        <dbReference type="Proteomes" id="UP001629392"/>
    </source>
</evidence>
<dbReference type="RefSeq" id="WP_408153480.1">
    <property type="nucleotide sequence ID" value="NZ_JAQQCL010000009.1"/>
</dbReference>
<organism evidence="2 3">
    <name type="scientific">Paraburkholderia strydomiana</name>
    <dbReference type="NCBI Taxonomy" id="1245417"/>
    <lineage>
        <taxon>Bacteria</taxon>
        <taxon>Pseudomonadati</taxon>
        <taxon>Pseudomonadota</taxon>
        <taxon>Betaproteobacteria</taxon>
        <taxon>Burkholderiales</taxon>
        <taxon>Burkholderiaceae</taxon>
        <taxon>Paraburkholderia</taxon>
    </lineage>
</organism>
<gene>
    <name evidence="2" type="ORF">PQQ73_15020</name>
</gene>
<accession>A0ABW9EG47</accession>
<protein>
    <submittedName>
        <fullName evidence="2">Uncharacterized protein</fullName>
    </submittedName>
</protein>